<evidence type="ECO:0008006" key="4">
    <source>
        <dbReference type="Google" id="ProtNLM"/>
    </source>
</evidence>
<reference evidence="2 3" key="1">
    <citation type="submission" date="2010-04" db="EMBL/GenBank/DDBJ databases">
        <authorList>
            <person name="Qin X."/>
            <person name="Bachman B."/>
            <person name="Battles P."/>
            <person name="Bell A."/>
            <person name="Bess C."/>
            <person name="Bickham C."/>
            <person name="Chaboub L."/>
            <person name="Chen D."/>
            <person name="Coyle M."/>
            <person name="Deiros D.R."/>
            <person name="Dinh H."/>
            <person name="Forbes L."/>
            <person name="Fowler G."/>
            <person name="Francisco L."/>
            <person name="Fu Q."/>
            <person name="Gubbala S."/>
            <person name="Hale W."/>
            <person name="Han Y."/>
            <person name="Hemphill L."/>
            <person name="Highlander S.K."/>
            <person name="Hirani K."/>
            <person name="Hogues M."/>
            <person name="Jackson L."/>
            <person name="Jakkamsetti A."/>
            <person name="Javaid M."/>
            <person name="Jiang H."/>
            <person name="Korchina V."/>
            <person name="Kovar C."/>
            <person name="Lara F."/>
            <person name="Lee S."/>
            <person name="Mata R."/>
            <person name="Mathew T."/>
            <person name="Moen C."/>
            <person name="Morales K."/>
            <person name="Munidasa M."/>
            <person name="Nazareth L."/>
            <person name="Ngo R."/>
            <person name="Nguyen L."/>
            <person name="Okwuonu G."/>
            <person name="Ongeri F."/>
            <person name="Patil S."/>
            <person name="Petrosino J."/>
            <person name="Pham C."/>
            <person name="Pham P."/>
            <person name="Pu L.-L."/>
            <person name="Puazo M."/>
            <person name="Raj R."/>
            <person name="Reid J."/>
            <person name="Rouhana J."/>
            <person name="Saada N."/>
            <person name="Shang Y."/>
            <person name="Simmons D."/>
            <person name="Thornton R."/>
            <person name="Warren J."/>
            <person name="Weissenberger G."/>
            <person name="Zhang J."/>
            <person name="Zhang L."/>
            <person name="Zhou C."/>
            <person name="Zhu D."/>
            <person name="Muzny D."/>
            <person name="Worley K."/>
            <person name="Gibbs R."/>
        </authorList>
    </citation>
    <scope>NUCLEOTIDE SEQUENCE [LARGE SCALE GENOMIC DNA]</scope>
    <source>
        <strain evidence="2 3">ATCC 49957</strain>
    </source>
</reference>
<feature type="chain" id="PRO_5003075775" description="DUF4893 domain-containing protein" evidence="1">
    <location>
        <begin position="25"/>
        <end position="196"/>
    </location>
</feature>
<keyword evidence="3" id="KW-1185">Reference proteome</keyword>
<keyword evidence="1" id="KW-0732">Signal</keyword>
<dbReference type="Proteomes" id="UP000005324">
    <property type="component" value="Unassembled WGS sequence"/>
</dbReference>
<sequence length="196" mass="21269">MARFLLRAATAALLAAPLAPPVLAGVATSSGGFPTTLTAEGRQRLEGFDALREQAMARAAEAPPADRRVLERALSGTPQRLAPAHMAGEWRCRSIQFGPRGVTVYGEFRCRITDDAAGLRLEKLTGSQRQSGTFHDIGEARLGYLGAAAWGDGEGPRRYGEDPERDQAGYLVPLSASHLRLEYVSRFGFDMLDLRR</sequence>
<evidence type="ECO:0000313" key="2">
    <source>
        <dbReference type="EMBL" id="EFH11284.1"/>
    </source>
</evidence>
<dbReference type="RefSeq" id="WP_007005408.1">
    <property type="nucleotide sequence ID" value="NZ_GG770782.1"/>
</dbReference>
<evidence type="ECO:0000256" key="1">
    <source>
        <dbReference type="SAM" id="SignalP"/>
    </source>
</evidence>
<protein>
    <recommendedName>
        <fullName evidence="4">DUF4893 domain-containing protein</fullName>
    </recommendedName>
</protein>
<dbReference type="Pfam" id="PF16233">
    <property type="entry name" value="DUF4893"/>
    <property type="match status" value="1"/>
</dbReference>
<comment type="caution">
    <text evidence="2">The sequence shown here is derived from an EMBL/GenBank/DDBJ whole genome shotgun (WGS) entry which is preliminary data.</text>
</comment>
<accession>D5RN17</accession>
<feature type="signal peptide" evidence="1">
    <location>
        <begin position="1"/>
        <end position="24"/>
    </location>
</feature>
<organism evidence="2 3">
    <name type="scientific">Pseudoroseomonas cervicalis ATCC 49957</name>
    <dbReference type="NCBI Taxonomy" id="525371"/>
    <lineage>
        <taxon>Bacteria</taxon>
        <taxon>Pseudomonadati</taxon>
        <taxon>Pseudomonadota</taxon>
        <taxon>Alphaproteobacteria</taxon>
        <taxon>Acetobacterales</taxon>
        <taxon>Roseomonadaceae</taxon>
        <taxon>Roseomonas</taxon>
    </lineage>
</organism>
<dbReference type="HOGENOM" id="CLU_097824_0_0_5"/>
<gene>
    <name evidence="2" type="ORF">HMPREF0731_2478</name>
</gene>
<dbReference type="AlphaFoldDB" id="D5RN17"/>
<proteinExistence type="predicted"/>
<dbReference type="InterPro" id="IPR032609">
    <property type="entry name" value="DUF4893"/>
</dbReference>
<name>D5RN17_9PROT</name>
<dbReference type="OrthoDB" id="9153930at2"/>
<dbReference type="EMBL" id="ADVL01000426">
    <property type="protein sequence ID" value="EFH11284.1"/>
    <property type="molecule type" value="Genomic_DNA"/>
</dbReference>
<evidence type="ECO:0000313" key="3">
    <source>
        <dbReference type="Proteomes" id="UP000005324"/>
    </source>
</evidence>